<dbReference type="PANTHER" id="PTHR24421">
    <property type="entry name" value="NITRATE/NITRITE SENSOR PROTEIN NARX-RELATED"/>
    <property type="match status" value="1"/>
</dbReference>
<evidence type="ECO:0000259" key="11">
    <source>
        <dbReference type="Pfam" id="PF02518"/>
    </source>
</evidence>
<dbReference type="InterPro" id="IPR036890">
    <property type="entry name" value="HATPase_C_sf"/>
</dbReference>
<dbReference type="SUPFAM" id="SSF55874">
    <property type="entry name" value="ATPase domain of HSP90 chaperone/DNA topoisomerase II/histidine kinase"/>
    <property type="match status" value="1"/>
</dbReference>
<keyword evidence="7" id="KW-0067">ATP-binding</keyword>
<evidence type="ECO:0000256" key="3">
    <source>
        <dbReference type="ARBA" id="ARBA00022553"/>
    </source>
</evidence>
<keyword evidence="14" id="KW-1185">Reference proteome</keyword>
<keyword evidence="3" id="KW-0597">Phosphoprotein</keyword>
<feature type="region of interest" description="Disordered" evidence="9">
    <location>
        <begin position="414"/>
        <end position="540"/>
    </location>
</feature>
<keyword evidence="4" id="KW-0808">Transferase</keyword>
<evidence type="ECO:0000256" key="8">
    <source>
        <dbReference type="ARBA" id="ARBA00023012"/>
    </source>
</evidence>
<dbReference type="PANTHER" id="PTHR24421:SF10">
    <property type="entry name" value="NITRATE_NITRITE SENSOR PROTEIN NARQ"/>
    <property type="match status" value="1"/>
</dbReference>
<keyword evidence="6 13" id="KW-0418">Kinase</keyword>
<keyword evidence="10" id="KW-0472">Membrane</keyword>
<sequence>MLFSKLFDRFLPPGRRLNPEALAWVAVILAAIGMLAVESSIAVGVHEAPVALAFTIAVFHAGSMPLSMLRPLFGAIVSVIACGALPLLGPYIAGAPWPWMVPMMITQILIILIIGLRAHWGVALAALLASIAISAAVAVIGYMQHPESRADPSIVNIVVFACIAGGFYVAAVIVQQWHLIRSQLVQEKENTAEEHSKRVVVEEKTRIARELHDIVAHSMSIINIQASSAPFRHPNIDSDVEKEFEDISVSARHALTEMRGLLGVLRNDDSSQELAPQPKFSEIEGLVKKAQAAGVNVTMERSGEPLDRSLRDSTGLAGYRIVQEALSNAIRHATESHIHIKVDSGGAAVWISVVNSAGKGPSEAAKNEVHRHQGLIGMRERAASVGGELRTGWTSDGGFEVEAVLPLAVADSHTSDIRDTGDNNSGSQNTGDSESGSRSAVQSGARDHDRGEHAPRGDAANGHDSTVNAEEVNAEESNAEEVGAEAGTSHPAKSTPNLDQSNPNSDQSNPRSDRAGQNAENTANRDNTPAQSHGGERSNA</sequence>
<dbReference type="InterPro" id="IPR003594">
    <property type="entry name" value="HATPase_dom"/>
</dbReference>
<dbReference type="Pfam" id="PF07730">
    <property type="entry name" value="HisKA_3"/>
    <property type="match status" value="1"/>
</dbReference>
<feature type="transmembrane region" description="Helical" evidence="10">
    <location>
        <begin position="123"/>
        <end position="142"/>
    </location>
</feature>
<dbReference type="GO" id="GO:0046983">
    <property type="term" value="F:protein dimerization activity"/>
    <property type="evidence" value="ECO:0007669"/>
    <property type="project" value="InterPro"/>
</dbReference>
<dbReference type="EC" id="2.7.13.3" evidence="2"/>
<dbReference type="CDD" id="cd16917">
    <property type="entry name" value="HATPase_UhpB-NarQ-NarX-like"/>
    <property type="match status" value="1"/>
</dbReference>
<evidence type="ECO:0000256" key="1">
    <source>
        <dbReference type="ARBA" id="ARBA00000085"/>
    </source>
</evidence>
<keyword evidence="5" id="KW-0547">Nucleotide-binding</keyword>
<feature type="compositionally biased region" description="Basic and acidic residues" evidence="9">
    <location>
        <begin position="445"/>
        <end position="456"/>
    </location>
</feature>
<dbReference type="Proteomes" id="UP000576792">
    <property type="component" value="Unassembled WGS sequence"/>
</dbReference>
<dbReference type="InterPro" id="IPR011712">
    <property type="entry name" value="Sig_transdc_His_kin_sub3_dim/P"/>
</dbReference>
<evidence type="ECO:0000256" key="6">
    <source>
        <dbReference type="ARBA" id="ARBA00022777"/>
    </source>
</evidence>
<accession>A0A846RW31</accession>
<dbReference type="AlphaFoldDB" id="A0A846RW31"/>
<evidence type="ECO:0000313" key="13">
    <source>
        <dbReference type="EMBL" id="NJC58009.1"/>
    </source>
</evidence>
<feature type="compositionally biased region" description="Acidic residues" evidence="9">
    <location>
        <begin position="472"/>
        <end position="483"/>
    </location>
</feature>
<feature type="transmembrane region" description="Helical" evidence="10">
    <location>
        <begin position="73"/>
        <end position="93"/>
    </location>
</feature>
<feature type="compositionally biased region" description="Polar residues" evidence="9">
    <location>
        <begin position="422"/>
        <end position="442"/>
    </location>
</feature>
<dbReference type="Gene3D" id="3.30.565.10">
    <property type="entry name" value="Histidine kinase-like ATPase, C-terminal domain"/>
    <property type="match status" value="1"/>
</dbReference>
<dbReference type="Pfam" id="PF02518">
    <property type="entry name" value="HATPase_c"/>
    <property type="match status" value="1"/>
</dbReference>
<reference evidence="13 14" key="1">
    <citation type="submission" date="2020-03" db="EMBL/GenBank/DDBJ databases">
        <title>Sequencing the genomes of 1000 actinobacteria strains.</title>
        <authorList>
            <person name="Klenk H.-P."/>
        </authorList>
    </citation>
    <scope>NUCLEOTIDE SEQUENCE [LARGE SCALE GENOMIC DNA]</scope>
    <source>
        <strain evidence="13 14">DSM 18964</strain>
    </source>
</reference>
<keyword evidence="10" id="KW-0812">Transmembrane</keyword>
<proteinExistence type="predicted"/>
<feature type="transmembrane region" description="Helical" evidence="10">
    <location>
        <begin position="21"/>
        <end position="42"/>
    </location>
</feature>
<keyword evidence="10" id="KW-1133">Transmembrane helix</keyword>
<feature type="transmembrane region" description="Helical" evidence="10">
    <location>
        <begin position="154"/>
        <end position="174"/>
    </location>
</feature>
<dbReference type="GO" id="GO:0005524">
    <property type="term" value="F:ATP binding"/>
    <property type="evidence" value="ECO:0007669"/>
    <property type="project" value="UniProtKB-KW"/>
</dbReference>
<evidence type="ECO:0000256" key="5">
    <source>
        <dbReference type="ARBA" id="ARBA00022741"/>
    </source>
</evidence>
<dbReference type="RefSeq" id="WP_167951615.1">
    <property type="nucleotide sequence ID" value="NZ_BAAAPQ010000024.1"/>
</dbReference>
<dbReference type="GO" id="GO:0000155">
    <property type="term" value="F:phosphorelay sensor kinase activity"/>
    <property type="evidence" value="ECO:0007669"/>
    <property type="project" value="InterPro"/>
</dbReference>
<feature type="transmembrane region" description="Helical" evidence="10">
    <location>
        <begin position="99"/>
        <end position="116"/>
    </location>
</feature>
<dbReference type="Gene3D" id="1.20.5.1930">
    <property type="match status" value="1"/>
</dbReference>
<feature type="domain" description="Histidine kinase/HSP90-like ATPase" evidence="11">
    <location>
        <begin position="319"/>
        <end position="408"/>
    </location>
</feature>
<organism evidence="13 14">
    <name type="scientific">Brevibacterium marinum</name>
    <dbReference type="NCBI Taxonomy" id="418643"/>
    <lineage>
        <taxon>Bacteria</taxon>
        <taxon>Bacillati</taxon>
        <taxon>Actinomycetota</taxon>
        <taxon>Actinomycetes</taxon>
        <taxon>Micrococcales</taxon>
        <taxon>Brevibacteriaceae</taxon>
        <taxon>Brevibacterium</taxon>
    </lineage>
</organism>
<evidence type="ECO:0000313" key="14">
    <source>
        <dbReference type="Proteomes" id="UP000576792"/>
    </source>
</evidence>
<feature type="compositionally biased region" description="Polar residues" evidence="9">
    <location>
        <begin position="491"/>
        <end position="510"/>
    </location>
</feature>
<dbReference type="InterPro" id="IPR050482">
    <property type="entry name" value="Sensor_HK_TwoCompSys"/>
</dbReference>
<feature type="domain" description="Signal transduction histidine kinase subgroup 3 dimerisation and phosphoacceptor" evidence="12">
    <location>
        <begin position="203"/>
        <end position="268"/>
    </location>
</feature>
<dbReference type="EMBL" id="JAATJN010000001">
    <property type="protein sequence ID" value="NJC58009.1"/>
    <property type="molecule type" value="Genomic_DNA"/>
</dbReference>
<gene>
    <name evidence="13" type="ORF">BKA07_003044</name>
</gene>
<evidence type="ECO:0000259" key="12">
    <source>
        <dbReference type="Pfam" id="PF07730"/>
    </source>
</evidence>
<evidence type="ECO:0000256" key="7">
    <source>
        <dbReference type="ARBA" id="ARBA00022840"/>
    </source>
</evidence>
<evidence type="ECO:0000256" key="4">
    <source>
        <dbReference type="ARBA" id="ARBA00022679"/>
    </source>
</evidence>
<feature type="compositionally biased region" description="Polar residues" evidence="9">
    <location>
        <begin position="518"/>
        <end position="531"/>
    </location>
</feature>
<name>A0A846RW31_9MICO</name>
<dbReference type="GO" id="GO:0016020">
    <property type="term" value="C:membrane"/>
    <property type="evidence" value="ECO:0007669"/>
    <property type="project" value="InterPro"/>
</dbReference>
<comment type="caution">
    <text evidence="13">The sequence shown here is derived from an EMBL/GenBank/DDBJ whole genome shotgun (WGS) entry which is preliminary data.</text>
</comment>
<evidence type="ECO:0000256" key="2">
    <source>
        <dbReference type="ARBA" id="ARBA00012438"/>
    </source>
</evidence>
<evidence type="ECO:0000256" key="9">
    <source>
        <dbReference type="SAM" id="MobiDB-lite"/>
    </source>
</evidence>
<keyword evidence="8" id="KW-0902">Two-component regulatory system</keyword>
<protein>
    <recommendedName>
        <fullName evidence="2">histidine kinase</fullName>
        <ecNumber evidence="2">2.7.13.3</ecNumber>
    </recommendedName>
</protein>
<comment type="catalytic activity">
    <reaction evidence="1">
        <text>ATP + protein L-histidine = ADP + protein N-phospho-L-histidine.</text>
        <dbReference type="EC" id="2.7.13.3"/>
    </reaction>
</comment>
<evidence type="ECO:0000256" key="10">
    <source>
        <dbReference type="SAM" id="Phobius"/>
    </source>
</evidence>